<keyword evidence="9 17" id="KW-0573">Peptidoglycan synthesis</keyword>
<dbReference type="GO" id="GO:0071555">
    <property type="term" value="P:cell wall organization"/>
    <property type="evidence" value="ECO:0007669"/>
    <property type="project" value="UniProtKB-KW"/>
</dbReference>
<accession>A0A414EMM5</accession>
<keyword evidence="12 17" id="KW-0046">Antibiotic resistance</keyword>
<dbReference type="AlphaFoldDB" id="A0A414EMM5"/>
<dbReference type="EC" id="3.6.1.27" evidence="3 17"/>
<keyword evidence="13 17" id="KW-0961">Cell wall biogenesis/degradation</keyword>
<comment type="similarity">
    <text evidence="2 17">Belongs to the UppP family.</text>
</comment>
<evidence type="ECO:0000256" key="7">
    <source>
        <dbReference type="ARBA" id="ARBA00022801"/>
    </source>
</evidence>
<evidence type="ECO:0000256" key="6">
    <source>
        <dbReference type="ARBA" id="ARBA00022692"/>
    </source>
</evidence>
<keyword evidence="5 17" id="KW-1003">Cell membrane</keyword>
<dbReference type="Pfam" id="PF02673">
    <property type="entry name" value="BacA"/>
    <property type="match status" value="1"/>
</dbReference>
<proteinExistence type="inferred from homology"/>
<dbReference type="Proteomes" id="UP000283745">
    <property type="component" value="Unassembled WGS sequence"/>
</dbReference>
<keyword evidence="10 17" id="KW-1133">Transmembrane helix</keyword>
<dbReference type="HAMAP" id="MF_01006">
    <property type="entry name" value="Undec_diphosphatase"/>
    <property type="match status" value="1"/>
</dbReference>
<reference evidence="18 19" key="1">
    <citation type="submission" date="2018-08" db="EMBL/GenBank/DDBJ databases">
        <title>A genome reference for cultivated species of the human gut microbiota.</title>
        <authorList>
            <person name="Zou Y."/>
            <person name="Xue W."/>
            <person name="Luo G."/>
        </authorList>
    </citation>
    <scope>NUCLEOTIDE SEQUENCE [LARGE SCALE GENOMIC DNA]</scope>
    <source>
        <strain evidence="18 19">AM28-23</strain>
    </source>
</reference>
<evidence type="ECO:0000256" key="8">
    <source>
        <dbReference type="ARBA" id="ARBA00022960"/>
    </source>
</evidence>
<dbReference type="GO" id="GO:0005886">
    <property type="term" value="C:plasma membrane"/>
    <property type="evidence" value="ECO:0007669"/>
    <property type="project" value="UniProtKB-SubCell"/>
</dbReference>
<name>A0A414EMM5_9FIRM</name>
<dbReference type="PANTHER" id="PTHR30622:SF2">
    <property type="entry name" value="UNDECAPRENYL-DIPHOSPHATASE"/>
    <property type="match status" value="1"/>
</dbReference>
<dbReference type="GO" id="GO:0046677">
    <property type="term" value="P:response to antibiotic"/>
    <property type="evidence" value="ECO:0007669"/>
    <property type="project" value="UniProtKB-UniRule"/>
</dbReference>
<evidence type="ECO:0000256" key="9">
    <source>
        <dbReference type="ARBA" id="ARBA00022984"/>
    </source>
</evidence>
<evidence type="ECO:0000256" key="5">
    <source>
        <dbReference type="ARBA" id="ARBA00022475"/>
    </source>
</evidence>
<evidence type="ECO:0000256" key="3">
    <source>
        <dbReference type="ARBA" id="ARBA00012374"/>
    </source>
</evidence>
<feature type="transmembrane region" description="Helical" evidence="17">
    <location>
        <begin position="38"/>
        <end position="60"/>
    </location>
</feature>
<evidence type="ECO:0000256" key="12">
    <source>
        <dbReference type="ARBA" id="ARBA00023251"/>
    </source>
</evidence>
<dbReference type="RefSeq" id="WP_015542815.1">
    <property type="nucleotide sequence ID" value="NZ_CABJFK010000001.1"/>
</dbReference>
<keyword evidence="11 17" id="KW-0472">Membrane</keyword>
<evidence type="ECO:0000256" key="15">
    <source>
        <dbReference type="ARBA" id="ARBA00032932"/>
    </source>
</evidence>
<organism evidence="18 19">
    <name type="scientific">Blautia obeum</name>
    <dbReference type="NCBI Taxonomy" id="40520"/>
    <lineage>
        <taxon>Bacteria</taxon>
        <taxon>Bacillati</taxon>
        <taxon>Bacillota</taxon>
        <taxon>Clostridia</taxon>
        <taxon>Lachnospirales</taxon>
        <taxon>Lachnospiraceae</taxon>
        <taxon>Blautia</taxon>
    </lineage>
</organism>
<dbReference type="InterPro" id="IPR003824">
    <property type="entry name" value="UppP"/>
</dbReference>
<sequence>MTVLYIILLAIVQGITEFLPVSSFGHLCFVQNLLGMEHGPGVLLETMLHLGTLAAIFMTFQKDIRHLAFEALDMFMDLIGNANLYIHNRRTGEQLHYTRIISNVYRKFVVLLLVSMIPTAFLGCTARRLVSVSATSVLIPGAGILVTGILLLVIDLSRVGGTKAAKDAHFSDAMWIGICQGLSVFPGLSRSGLTISAGLMSGFSRTFAVKYSYILSIPAIIGATIMELGQFGSADMTVGLGFAYVFGMIIAAVVGMLTIRTCLRLVHKGKFRYFAYYCFLAGFIALITNSAL</sequence>
<dbReference type="GO" id="GO:0009252">
    <property type="term" value="P:peptidoglycan biosynthetic process"/>
    <property type="evidence" value="ECO:0007669"/>
    <property type="project" value="UniProtKB-KW"/>
</dbReference>
<evidence type="ECO:0000256" key="16">
    <source>
        <dbReference type="ARBA" id="ARBA00047594"/>
    </source>
</evidence>
<evidence type="ECO:0000313" key="18">
    <source>
        <dbReference type="EMBL" id="RHE41919.1"/>
    </source>
</evidence>
<comment type="miscellaneous">
    <text evidence="17">Bacitracin is thought to be involved in the inhibition of peptidoglycan synthesis by sequestering undecaprenyl diphosphate, thereby reducing the pool of lipid carrier available.</text>
</comment>
<evidence type="ECO:0000256" key="10">
    <source>
        <dbReference type="ARBA" id="ARBA00022989"/>
    </source>
</evidence>
<feature type="transmembrane region" description="Helical" evidence="17">
    <location>
        <begin position="271"/>
        <end position="291"/>
    </location>
</feature>
<dbReference type="EMBL" id="QSKF01000001">
    <property type="protein sequence ID" value="RHE41919.1"/>
    <property type="molecule type" value="Genomic_DNA"/>
</dbReference>
<feature type="transmembrane region" description="Helical" evidence="17">
    <location>
        <begin position="108"/>
        <end position="130"/>
    </location>
</feature>
<dbReference type="GO" id="GO:0050380">
    <property type="term" value="F:undecaprenyl-diphosphatase activity"/>
    <property type="evidence" value="ECO:0007669"/>
    <property type="project" value="UniProtKB-UniRule"/>
</dbReference>
<evidence type="ECO:0000256" key="2">
    <source>
        <dbReference type="ARBA" id="ARBA00010621"/>
    </source>
</evidence>
<evidence type="ECO:0000256" key="11">
    <source>
        <dbReference type="ARBA" id="ARBA00023136"/>
    </source>
</evidence>
<evidence type="ECO:0000256" key="4">
    <source>
        <dbReference type="ARBA" id="ARBA00021581"/>
    </source>
</evidence>
<evidence type="ECO:0000313" key="19">
    <source>
        <dbReference type="Proteomes" id="UP000283745"/>
    </source>
</evidence>
<feature type="transmembrane region" description="Helical" evidence="17">
    <location>
        <begin position="136"/>
        <end position="156"/>
    </location>
</feature>
<feature type="transmembrane region" description="Helical" evidence="17">
    <location>
        <begin position="208"/>
        <end position="226"/>
    </location>
</feature>
<gene>
    <name evidence="17" type="primary">uppP</name>
    <name evidence="18" type="ORF">DW740_01035</name>
</gene>
<dbReference type="PANTHER" id="PTHR30622">
    <property type="entry name" value="UNDECAPRENYL-DIPHOSPHATASE"/>
    <property type="match status" value="1"/>
</dbReference>
<feature type="transmembrane region" description="Helical" evidence="17">
    <location>
        <begin position="238"/>
        <end position="259"/>
    </location>
</feature>
<keyword evidence="6 17" id="KW-0812">Transmembrane</keyword>
<protein>
    <recommendedName>
        <fullName evidence="4 17">Undecaprenyl-diphosphatase</fullName>
        <ecNumber evidence="3 17">3.6.1.27</ecNumber>
    </recommendedName>
    <alternativeName>
        <fullName evidence="15 17">Bacitracin resistance protein</fullName>
    </alternativeName>
    <alternativeName>
        <fullName evidence="14 17">Undecaprenyl pyrophosphate phosphatase</fullName>
    </alternativeName>
</protein>
<dbReference type="GO" id="GO:0008360">
    <property type="term" value="P:regulation of cell shape"/>
    <property type="evidence" value="ECO:0007669"/>
    <property type="project" value="UniProtKB-KW"/>
</dbReference>
<comment type="subcellular location">
    <subcellularLocation>
        <location evidence="1 17">Cell membrane</location>
        <topology evidence="1 17">Multi-pass membrane protein</topology>
    </subcellularLocation>
</comment>
<evidence type="ECO:0000256" key="17">
    <source>
        <dbReference type="HAMAP-Rule" id="MF_01006"/>
    </source>
</evidence>
<keyword evidence="8 17" id="KW-0133">Cell shape</keyword>
<evidence type="ECO:0000256" key="14">
    <source>
        <dbReference type="ARBA" id="ARBA00032707"/>
    </source>
</evidence>
<comment type="caution">
    <text evidence="18">The sequence shown here is derived from an EMBL/GenBank/DDBJ whole genome shotgun (WGS) entry which is preliminary data.</text>
</comment>
<comment type="function">
    <text evidence="17">Catalyzes the dephosphorylation of undecaprenyl diphosphate (UPP). Confers resistance to bacitracin.</text>
</comment>
<keyword evidence="7 17" id="KW-0378">Hydrolase</keyword>
<evidence type="ECO:0000256" key="1">
    <source>
        <dbReference type="ARBA" id="ARBA00004651"/>
    </source>
</evidence>
<evidence type="ECO:0000256" key="13">
    <source>
        <dbReference type="ARBA" id="ARBA00023316"/>
    </source>
</evidence>
<comment type="catalytic activity">
    <reaction evidence="16 17">
        <text>di-trans,octa-cis-undecaprenyl diphosphate + H2O = di-trans,octa-cis-undecaprenyl phosphate + phosphate + H(+)</text>
        <dbReference type="Rhea" id="RHEA:28094"/>
        <dbReference type="ChEBI" id="CHEBI:15377"/>
        <dbReference type="ChEBI" id="CHEBI:15378"/>
        <dbReference type="ChEBI" id="CHEBI:43474"/>
        <dbReference type="ChEBI" id="CHEBI:58405"/>
        <dbReference type="ChEBI" id="CHEBI:60392"/>
        <dbReference type="EC" id="3.6.1.27"/>
    </reaction>
</comment>